<evidence type="ECO:0000313" key="3">
    <source>
        <dbReference type="Proteomes" id="UP000194221"/>
    </source>
</evidence>
<protein>
    <recommendedName>
        <fullName evidence="1">SnoaL-like domain-containing protein</fullName>
    </recommendedName>
</protein>
<organism evidence="2 3">
    <name type="scientific">Tenacibaculum holothuriorum</name>
    <dbReference type="NCBI Taxonomy" id="1635173"/>
    <lineage>
        <taxon>Bacteria</taxon>
        <taxon>Pseudomonadati</taxon>
        <taxon>Bacteroidota</taxon>
        <taxon>Flavobacteriia</taxon>
        <taxon>Flavobacteriales</taxon>
        <taxon>Flavobacteriaceae</taxon>
        <taxon>Tenacibaculum</taxon>
    </lineage>
</organism>
<evidence type="ECO:0000313" key="2">
    <source>
        <dbReference type="EMBL" id="OSY89331.1"/>
    </source>
</evidence>
<reference evidence="2 3" key="1">
    <citation type="submission" date="2015-03" db="EMBL/GenBank/DDBJ databases">
        <title>Genome sequence of Tenacibaculum sp. S2-2, isolated from intestinal microbiota of sea cucumber, Apostichopus japonicas.</title>
        <authorList>
            <person name="Shao Z."/>
            <person name="Wang L."/>
            <person name="Li X."/>
        </authorList>
    </citation>
    <scope>NUCLEOTIDE SEQUENCE [LARGE SCALE GENOMIC DNA]</scope>
    <source>
        <strain evidence="2 3">S2-2</strain>
    </source>
</reference>
<comment type="caution">
    <text evidence="2">The sequence shown here is derived from an EMBL/GenBank/DDBJ whole genome shotgun (WGS) entry which is preliminary data.</text>
</comment>
<feature type="domain" description="SnoaL-like" evidence="1">
    <location>
        <begin position="51"/>
        <end position="179"/>
    </location>
</feature>
<dbReference type="OrthoDB" id="981191at2"/>
<dbReference type="STRING" id="1635173.WH52_01460"/>
<dbReference type="Gene3D" id="3.10.450.50">
    <property type="match status" value="1"/>
</dbReference>
<proteinExistence type="predicted"/>
<name>A0A1Y2PH55_9FLAO</name>
<dbReference type="Proteomes" id="UP000194221">
    <property type="component" value="Unassembled WGS sequence"/>
</dbReference>
<dbReference type="RefSeq" id="WP_086029143.1">
    <property type="nucleotide sequence ID" value="NZ_LAPZ01000001.1"/>
</dbReference>
<accession>A0A1Y2PH55</accession>
<dbReference type="Pfam" id="PF13577">
    <property type="entry name" value="SnoaL_4"/>
    <property type="match status" value="1"/>
</dbReference>
<dbReference type="InParanoid" id="A0A1Y2PH55"/>
<gene>
    <name evidence="2" type="ORF">WH52_01460</name>
</gene>
<dbReference type="SUPFAM" id="SSF54427">
    <property type="entry name" value="NTF2-like"/>
    <property type="match status" value="1"/>
</dbReference>
<dbReference type="InterPro" id="IPR037401">
    <property type="entry name" value="SnoaL-like"/>
</dbReference>
<dbReference type="InterPro" id="IPR032710">
    <property type="entry name" value="NTF2-like_dom_sf"/>
</dbReference>
<sequence>MKKVLIIASITMMMLNCKKQESKMENPKSNIEISKNEMMKGTLITNENIVDVLEIQRVIDAQVNAYDNQDWDIAKSFMTDEFETTVGQEGTGMMKADDFLGRAKTYHENAEEFVTHHSNSGYRIFFNDKDHATAFARGVIIVKSTPAGEYEEGGTLQMERWNSYEYGLKRTSEGWKINKILITYNNDKMTSIPKK</sequence>
<dbReference type="AlphaFoldDB" id="A0A1Y2PH55"/>
<keyword evidence="3" id="KW-1185">Reference proteome</keyword>
<dbReference type="EMBL" id="LAPZ01000001">
    <property type="protein sequence ID" value="OSY89331.1"/>
    <property type="molecule type" value="Genomic_DNA"/>
</dbReference>
<evidence type="ECO:0000259" key="1">
    <source>
        <dbReference type="Pfam" id="PF13577"/>
    </source>
</evidence>